<evidence type="ECO:0000256" key="1">
    <source>
        <dbReference type="SAM" id="MobiDB-lite"/>
    </source>
</evidence>
<organism evidence="3 4">
    <name type="scientific">Paludisphaera mucosa</name>
    <dbReference type="NCBI Taxonomy" id="3030827"/>
    <lineage>
        <taxon>Bacteria</taxon>
        <taxon>Pseudomonadati</taxon>
        <taxon>Planctomycetota</taxon>
        <taxon>Planctomycetia</taxon>
        <taxon>Isosphaerales</taxon>
        <taxon>Isosphaeraceae</taxon>
        <taxon>Paludisphaera</taxon>
    </lineage>
</organism>
<comment type="caution">
    <text evidence="3">The sequence shown here is derived from an EMBL/GenBank/DDBJ whole genome shotgun (WGS) entry which is preliminary data.</text>
</comment>
<evidence type="ECO:0000313" key="3">
    <source>
        <dbReference type="EMBL" id="MDG3005523.1"/>
    </source>
</evidence>
<name>A0ABT6FD53_9BACT</name>
<dbReference type="RefSeq" id="WP_277861855.1">
    <property type="nucleotide sequence ID" value="NZ_JARRAG010000002.1"/>
</dbReference>
<feature type="compositionally biased region" description="Basic and acidic residues" evidence="1">
    <location>
        <begin position="36"/>
        <end position="52"/>
    </location>
</feature>
<evidence type="ECO:0008006" key="5">
    <source>
        <dbReference type="Google" id="ProtNLM"/>
    </source>
</evidence>
<evidence type="ECO:0000256" key="2">
    <source>
        <dbReference type="SAM" id="SignalP"/>
    </source>
</evidence>
<feature type="signal peptide" evidence="2">
    <location>
        <begin position="1"/>
        <end position="19"/>
    </location>
</feature>
<gene>
    <name evidence="3" type="ORF">PZE19_17185</name>
</gene>
<feature type="chain" id="PRO_5045722450" description="Lipoprotein" evidence="2">
    <location>
        <begin position="20"/>
        <end position="61"/>
    </location>
</feature>
<keyword evidence="4" id="KW-1185">Reference proteome</keyword>
<evidence type="ECO:0000313" key="4">
    <source>
        <dbReference type="Proteomes" id="UP001216907"/>
    </source>
</evidence>
<dbReference type="PROSITE" id="PS51257">
    <property type="entry name" value="PROKAR_LIPOPROTEIN"/>
    <property type="match status" value="1"/>
</dbReference>
<keyword evidence="2" id="KW-0732">Signal</keyword>
<reference evidence="3 4" key="1">
    <citation type="submission" date="2023-03" db="EMBL/GenBank/DDBJ databases">
        <title>Paludisphaera mucosa sp. nov. a novel planctomycete from northern fen.</title>
        <authorList>
            <person name="Ivanova A."/>
        </authorList>
    </citation>
    <scope>NUCLEOTIDE SEQUENCE [LARGE SCALE GENOMIC DNA]</scope>
    <source>
        <strain evidence="3 4">Pla2</strain>
    </source>
</reference>
<dbReference type="Proteomes" id="UP001216907">
    <property type="component" value="Unassembled WGS sequence"/>
</dbReference>
<accession>A0ABT6FD53</accession>
<proteinExistence type="predicted"/>
<sequence>MTRRTFGSACACAAFAALAAAVSGCDDAGVQTSPEIKNEAEESRRRSMEAMQKKAAVKHKP</sequence>
<protein>
    <recommendedName>
        <fullName evidence="5">Lipoprotein</fullName>
    </recommendedName>
</protein>
<dbReference type="EMBL" id="JARRAG010000002">
    <property type="protein sequence ID" value="MDG3005523.1"/>
    <property type="molecule type" value="Genomic_DNA"/>
</dbReference>
<feature type="region of interest" description="Disordered" evidence="1">
    <location>
        <begin position="26"/>
        <end position="61"/>
    </location>
</feature>